<comment type="caution">
    <text evidence="14">The sequence shown here is derived from an EMBL/GenBank/DDBJ whole genome shotgun (WGS) entry which is preliminary data.</text>
</comment>
<feature type="region of interest" description="Disordered" evidence="12">
    <location>
        <begin position="15"/>
        <end position="51"/>
    </location>
</feature>
<accession>A0A553QJL4</accession>
<dbReference type="PROSITE" id="PS51058">
    <property type="entry name" value="ZF_CXXC"/>
    <property type="match status" value="1"/>
</dbReference>
<evidence type="ECO:0000256" key="6">
    <source>
        <dbReference type="ARBA" id="ARBA00022833"/>
    </source>
</evidence>
<evidence type="ECO:0000256" key="12">
    <source>
        <dbReference type="SAM" id="MobiDB-lite"/>
    </source>
</evidence>
<proteinExistence type="predicted"/>
<dbReference type="PANTHER" id="PTHR13419:SF2">
    <property type="entry name" value="CXXC-TYPE ZINC FINGER PROTEIN 5"/>
    <property type="match status" value="1"/>
</dbReference>
<dbReference type="GO" id="GO:0005737">
    <property type="term" value="C:cytoplasm"/>
    <property type="evidence" value="ECO:0007669"/>
    <property type="project" value="UniProtKB-SubCell"/>
</dbReference>
<evidence type="ECO:0000256" key="7">
    <source>
        <dbReference type="ARBA" id="ARBA00023125"/>
    </source>
</evidence>
<organism evidence="14 15">
    <name type="scientific">Danionella cerebrum</name>
    <dbReference type="NCBI Taxonomy" id="2873325"/>
    <lineage>
        <taxon>Eukaryota</taxon>
        <taxon>Metazoa</taxon>
        <taxon>Chordata</taxon>
        <taxon>Craniata</taxon>
        <taxon>Vertebrata</taxon>
        <taxon>Euteleostomi</taxon>
        <taxon>Actinopterygii</taxon>
        <taxon>Neopterygii</taxon>
        <taxon>Teleostei</taxon>
        <taxon>Ostariophysi</taxon>
        <taxon>Cypriniformes</taxon>
        <taxon>Danionidae</taxon>
        <taxon>Danioninae</taxon>
        <taxon>Danionella</taxon>
    </lineage>
</organism>
<dbReference type="EMBL" id="SRMA01025877">
    <property type="protein sequence ID" value="TRY90121.1"/>
    <property type="molecule type" value="Genomic_DNA"/>
</dbReference>
<evidence type="ECO:0000256" key="10">
    <source>
        <dbReference type="ARBA" id="ARBA00046659"/>
    </source>
</evidence>
<dbReference type="InterPro" id="IPR040388">
    <property type="entry name" value="CXXC4/CXXC5"/>
</dbReference>
<evidence type="ECO:0000256" key="11">
    <source>
        <dbReference type="PROSITE-ProRule" id="PRU00509"/>
    </source>
</evidence>
<reference evidence="14 15" key="1">
    <citation type="journal article" date="2019" name="Sci. Data">
        <title>Hybrid genome assembly and annotation of Danionella translucida.</title>
        <authorList>
            <person name="Kadobianskyi M."/>
            <person name="Schulze L."/>
            <person name="Schuelke M."/>
            <person name="Judkewitz B."/>
        </authorList>
    </citation>
    <scope>NUCLEOTIDE SEQUENCE [LARGE SCALE GENOMIC DNA]</scope>
    <source>
        <strain evidence="14 15">Bolton</strain>
    </source>
</reference>
<keyword evidence="5 11" id="KW-0863">Zinc-finger</keyword>
<keyword evidence="3" id="KW-0963">Cytoplasm</keyword>
<evidence type="ECO:0000256" key="2">
    <source>
        <dbReference type="ARBA" id="ARBA00004496"/>
    </source>
</evidence>
<evidence type="ECO:0000256" key="3">
    <source>
        <dbReference type="ARBA" id="ARBA00022490"/>
    </source>
</evidence>
<feature type="compositionally biased region" description="Basic and acidic residues" evidence="12">
    <location>
        <begin position="27"/>
        <end position="45"/>
    </location>
</feature>
<dbReference type="Proteomes" id="UP000316079">
    <property type="component" value="Unassembled WGS sequence"/>
</dbReference>
<dbReference type="GO" id="GO:0008327">
    <property type="term" value="F:methyl-CpG binding"/>
    <property type="evidence" value="ECO:0007669"/>
    <property type="project" value="TreeGrafter"/>
</dbReference>
<keyword evidence="6" id="KW-0862">Zinc</keyword>
<feature type="compositionally biased region" description="Acidic residues" evidence="12">
    <location>
        <begin position="216"/>
        <end position="231"/>
    </location>
</feature>
<dbReference type="OrthoDB" id="8777148at2759"/>
<name>A0A553QJL4_9TELE</name>
<dbReference type="InterPro" id="IPR002857">
    <property type="entry name" value="Znf_CXXC"/>
</dbReference>
<sequence length="480" mass="51916">MGRSPKRRKISAALAVSLPHTSAGRPPDARDARNTRSGLEQRGEEPGAPDTAACMRFIQRNTRMWRWDRETREARGAHTHAPALGQSAFCADLSGSGLQRTNPRALSHLERERERERERGSTGPLGQSERFTRLSSAAKEKTPVFENMQIWRVNRGEQNGAEVKTVQSWTIDEGMLEHHASLFFSLTLNTTISLTLRLVLRPMSASRGSVEGTQVMEDEEAQDSCCGDEDSSPVVERRNRSGIISAPLSKSLKRSRALSQYIATCSAAAVASVANANRLAQSSMVASGVKAHSALSQNRSHGGYAKLDRGALMSGLLDSPSGLHLAQAAELLRRAGMLLPVSDPSNTTVGGDMETVSASDSLGSVMDFPLLGNGGVGGSFPYHPGLFIMTPAGVFLADGALSHVTGASDHQQTQSEISSAISANGKKKRKRCGLCPPCRRRINCEQCSSCRNRKTGHQICKFRKCEELKKKPAGGLEVRW</sequence>
<evidence type="ECO:0000256" key="8">
    <source>
        <dbReference type="ARBA" id="ARBA00023242"/>
    </source>
</evidence>
<feature type="domain" description="CXXC-type" evidence="13">
    <location>
        <begin position="425"/>
        <end position="466"/>
    </location>
</feature>
<evidence type="ECO:0000259" key="13">
    <source>
        <dbReference type="PROSITE" id="PS51058"/>
    </source>
</evidence>
<dbReference type="AlphaFoldDB" id="A0A553QJL4"/>
<dbReference type="GO" id="GO:0008270">
    <property type="term" value="F:zinc ion binding"/>
    <property type="evidence" value="ECO:0007669"/>
    <property type="project" value="UniProtKB-KW"/>
</dbReference>
<dbReference type="STRING" id="623744.A0A553QJL4"/>
<evidence type="ECO:0000256" key="4">
    <source>
        <dbReference type="ARBA" id="ARBA00022723"/>
    </source>
</evidence>
<evidence type="ECO:0000256" key="9">
    <source>
        <dbReference type="ARBA" id="ARBA00039661"/>
    </source>
</evidence>
<feature type="region of interest" description="Disordered" evidence="12">
    <location>
        <begin position="210"/>
        <end position="234"/>
    </location>
</feature>
<keyword evidence="8" id="KW-0539">Nucleus</keyword>
<feature type="region of interest" description="Disordered" evidence="12">
    <location>
        <begin position="94"/>
        <end position="137"/>
    </location>
</feature>
<comment type="subcellular location">
    <subcellularLocation>
        <location evidence="2">Cytoplasm</location>
    </subcellularLocation>
    <subcellularLocation>
        <location evidence="1">Nucleus</location>
    </subcellularLocation>
</comment>
<evidence type="ECO:0000256" key="1">
    <source>
        <dbReference type="ARBA" id="ARBA00004123"/>
    </source>
</evidence>
<protein>
    <recommendedName>
        <fullName evidence="9">CXXC-type zinc finger protein 5</fullName>
    </recommendedName>
</protein>
<feature type="compositionally biased region" description="Basic and acidic residues" evidence="12">
    <location>
        <begin position="107"/>
        <end position="120"/>
    </location>
</feature>
<gene>
    <name evidence="14" type="ORF">DNTS_031609</name>
</gene>
<keyword evidence="15" id="KW-1185">Reference proteome</keyword>
<evidence type="ECO:0000313" key="15">
    <source>
        <dbReference type="Proteomes" id="UP000316079"/>
    </source>
</evidence>
<dbReference type="GO" id="GO:0005634">
    <property type="term" value="C:nucleus"/>
    <property type="evidence" value="ECO:0007669"/>
    <property type="project" value="UniProtKB-SubCell"/>
</dbReference>
<keyword evidence="7" id="KW-0238">DNA-binding</keyword>
<evidence type="ECO:0000313" key="14">
    <source>
        <dbReference type="EMBL" id="TRY90121.1"/>
    </source>
</evidence>
<comment type="subunit">
    <text evidence="10">Interacts with DVL1. Interacts with RBPJ.</text>
</comment>
<dbReference type="PANTHER" id="PTHR13419">
    <property type="entry name" value="ZINC FINGER-CONTAINING"/>
    <property type="match status" value="1"/>
</dbReference>
<evidence type="ECO:0000256" key="5">
    <source>
        <dbReference type="ARBA" id="ARBA00022771"/>
    </source>
</evidence>
<dbReference type="Pfam" id="PF02008">
    <property type="entry name" value="zf-CXXC"/>
    <property type="match status" value="1"/>
</dbReference>
<keyword evidence="4" id="KW-0479">Metal-binding</keyword>